<dbReference type="InterPro" id="IPR004800">
    <property type="entry name" value="KdsD/KpsF-type"/>
</dbReference>
<keyword evidence="5" id="KW-0862">Zinc</keyword>
<dbReference type="Pfam" id="PF01380">
    <property type="entry name" value="SIS"/>
    <property type="match status" value="1"/>
</dbReference>
<keyword evidence="3 7" id="KW-0129">CBS domain</keyword>
<dbReference type="SUPFAM" id="SSF54631">
    <property type="entry name" value="CBS-domain pair"/>
    <property type="match status" value="1"/>
</dbReference>
<dbReference type="SMART" id="SM00116">
    <property type="entry name" value="CBS"/>
    <property type="match status" value="2"/>
</dbReference>
<feature type="site" description="Catalytically relevant" evidence="6">
    <location>
        <position position="185"/>
    </location>
</feature>
<evidence type="ECO:0000256" key="4">
    <source>
        <dbReference type="PIRNR" id="PIRNR004692"/>
    </source>
</evidence>
<keyword evidence="11" id="KW-1185">Reference proteome</keyword>
<comment type="similarity">
    <text evidence="1 4">Belongs to the SIS family. GutQ/KpsF subfamily.</text>
</comment>
<dbReference type="InterPro" id="IPR000644">
    <property type="entry name" value="CBS_dom"/>
</dbReference>
<evidence type="ECO:0000256" key="7">
    <source>
        <dbReference type="PROSITE-ProRule" id="PRU00703"/>
    </source>
</evidence>
<keyword evidence="5" id="KW-0479">Metal-binding</keyword>
<dbReference type="GO" id="GO:1901135">
    <property type="term" value="P:carbohydrate derivative metabolic process"/>
    <property type="evidence" value="ECO:0007669"/>
    <property type="project" value="InterPro"/>
</dbReference>
<evidence type="ECO:0000256" key="2">
    <source>
        <dbReference type="ARBA" id="ARBA00022737"/>
    </source>
</evidence>
<evidence type="ECO:0000256" key="1">
    <source>
        <dbReference type="ARBA" id="ARBA00008165"/>
    </source>
</evidence>
<protein>
    <submittedName>
        <fullName evidence="10">KpsF/GutQ family protein</fullName>
        <ecNumber evidence="10">5.3.1.13</ecNumber>
    </submittedName>
</protein>
<dbReference type="RefSeq" id="WP_013681534.1">
    <property type="nucleotide sequence ID" value="NC_015318.1"/>
</dbReference>
<dbReference type="CDD" id="cd05014">
    <property type="entry name" value="SIS_Kpsf"/>
    <property type="match status" value="1"/>
</dbReference>
<dbReference type="KEGG" id="hmr:Hipma_0522"/>
<dbReference type="Gene3D" id="3.10.580.10">
    <property type="entry name" value="CBS-domain"/>
    <property type="match status" value="1"/>
</dbReference>
<accession>F2LUG7</accession>
<evidence type="ECO:0000313" key="10">
    <source>
        <dbReference type="EMBL" id="AEA33493.1"/>
    </source>
</evidence>
<name>F2LUG7_HIPMA</name>
<dbReference type="InterPro" id="IPR046342">
    <property type="entry name" value="CBS_dom_sf"/>
</dbReference>
<dbReference type="Proteomes" id="UP000008139">
    <property type="component" value="Chromosome"/>
</dbReference>
<dbReference type="NCBIfam" id="TIGR00393">
    <property type="entry name" value="kpsF"/>
    <property type="match status" value="1"/>
</dbReference>
<dbReference type="InterPro" id="IPR050986">
    <property type="entry name" value="GutQ/KpsF_isomerases"/>
</dbReference>
<dbReference type="InterPro" id="IPR035474">
    <property type="entry name" value="SIS_Kpsf"/>
</dbReference>
<sequence length="322" mass="34652">MNKVLNAIKRAVDIEANSIISLSKRIDSSFLEAVELIDGCEGRVIFSGIGKSGLVAKKISSTFSSIGIPSMFVHPAEAAHGDLGMIRKDDVAILLSNSGSTPEVLFLLPMLKRFGLKIISIVGNVNSELAKRSDVVLDSSVEQEATSVSLVPTSSTTTALVIGDALAAGLIVKRDFKEEDFAFLHPGGAIGKKLLVRVEDLMHSGGDVPVVGKDESFEKLIYEISSKRLGMTTVVNDKGELIGVITDGDLRRAIEKYKDSLFKIKAKDIMNKNPKTIDRFSLAAKAANIMESYSITSLVVIEDNGRIEGVIHMHDILKAGVL</sequence>
<dbReference type="HOGENOM" id="CLU_040681_13_1_7"/>
<dbReference type="PANTHER" id="PTHR42745">
    <property type="match status" value="1"/>
</dbReference>
<dbReference type="FunCoup" id="F2LUG7">
    <property type="interactions" value="162"/>
</dbReference>
<keyword evidence="2" id="KW-0677">Repeat</keyword>
<reference evidence="11" key="2">
    <citation type="submission" date="2011-03" db="EMBL/GenBank/DDBJ databases">
        <title>The complete genome of Hippea maritima DSM 10411.</title>
        <authorList>
            <consortium name="US DOE Joint Genome Institute (JGI-PGF)"/>
            <person name="Lucas S."/>
            <person name="Copeland A."/>
            <person name="Lapidus A."/>
            <person name="Bruce D."/>
            <person name="Goodwin L."/>
            <person name="Pitluck S."/>
            <person name="Peters L."/>
            <person name="Kyrpides N."/>
            <person name="Mavromatis K."/>
            <person name="Pagani I."/>
            <person name="Ivanova N."/>
            <person name="Mikhailova N."/>
            <person name="Lu M."/>
            <person name="Detter J.C."/>
            <person name="Tapia R."/>
            <person name="Han C."/>
            <person name="Land M."/>
            <person name="Hauser L."/>
            <person name="Markowitz V."/>
            <person name="Cheng J.-F."/>
            <person name="Hugenholtz P."/>
            <person name="Woyke T."/>
            <person name="Wu D."/>
            <person name="Spring S."/>
            <person name="Schroeder M."/>
            <person name="Brambilla E."/>
            <person name="Klenk H.-P."/>
            <person name="Eisen J.A."/>
        </authorList>
    </citation>
    <scope>NUCLEOTIDE SEQUENCE [LARGE SCALE GENOMIC DNA]</scope>
    <source>
        <strain evidence="11">ATCC 700847 / DSM 10411 / MH2</strain>
    </source>
</reference>
<dbReference type="InParanoid" id="F2LUG7"/>
<dbReference type="PANTHER" id="PTHR42745:SF1">
    <property type="entry name" value="ARABINOSE 5-PHOSPHATE ISOMERASE KDSD"/>
    <property type="match status" value="1"/>
</dbReference>
<dbReference type="EC" id="5.3.1.13" evidence="10"/>
<organism evidence="10 11">
    <name type="scientific">Hippea maritima (strain ATCC 700847 / DSM 10411 / MH2)</name>
    <dbReference type="NCBI Taxonomy" id="760142"/>
    <lineage>
        <taxon>Bacteria</taxon>
        <taxon>Pseudomonadati</taxon>
        <taxon>Campylobacterota</taxon>
        <taxon>Desulfurellia</taxon>
        <taxon>Desulfurellales</taxon>
        <taxon>Hippeaceae</taxon>
        <taxon>Hippea</taxon>
    </lineage>
</organism>
<evidence type="ECO:0000256" key="6">
    <source>
        <dbReference type="PIRSR" id="PIRSR004692-3"/>
    </source>
</evidence>
<gene>
    <name evidence="10" type="ordered locus">Hipma_0522</name>
</gene>
<dbReference type="OrthoDB" id="9762536at2"/>
<dbReference type="CDD" id="cd04604">
    <property type="entry name" value="CBS_pair_SIS_assoc"/>
    <property type="match status" value="1"/>
</dbReference>
<feature type="site" description="Catalytically relevant" evidence="6">
    <location>
        <position position="144"/>
    </location>
</feature>
<feature type="binding site" evidence="5">
    <location>
        <position position="74"/>
    </location>
    <ligand>
        <name>Zn(2+)</name>
        <dbReference type="ChEBI" id="CHEBI:29105"/>
    </ligand>
</feature>
<dbReference type="PROSITE" id="PS51464">
    <property type="entry name" value="SIS"/>
    <property type="match status" value="1"/>
</dbReference>
<dbReference type="GO" id="GO:0046872">
    <property type="term" value="F:metal ion binding"/>
    <property type="evidence" value="ECO:0007669"/>
    <property type="project" value="UniProtKB-KW"/>
</dbReference>
<dbReference type="InterPro" id="IPR046348">
    <property type="entry name" value="SIS_dom_sf"/>
</dbReference>
<feature type="domain" description="SIS" evidence="9">
    <location>
        <begin position="33"/>
        <end position="176"/>
    </location>
</feature>
<dbReference type="SUPFAM" id="SSF53697">
    <property type="entry name" value="SIS domain"/>
    <property type="match status" value="1"/>
</dbReference>
<dbReference type="eggNOG" id="COG0517">
    <property type="taxonomic scope" value="Bacteria"/>
</dbReference>
<dbReference type="GO" id="GO:0005975">
    <property type="term" value="P:carbohydrate metabolic process"/>
    <property type="evidence" value="ECO:0007669"/>
    <property type="project" value="InterPro"/>
</dbReference>
<feature type="site" description="Catalytically relevant" evidence="6">
    <location>
        <position position="51"/>
    </location>
</feature>
<evidence type="ECO:0000313" key="11">
    <source>
        <dbReference type="Proteomes" id="UP000008139"/>
    </source>
</evidence>
<dbReference type="AlphaFoldDB" id="F2LUG7"/>
<evidence type="ECO:0000256" key="3">
    <source>
        <dbReference type="ARBA" id="ARBA00023122"/>
    </source>
</evidence>
<feature type="domain" description="CBS" evidence="8">
    <location>
        <begin position="202"/>
        <end position="260"/>
    </location>
</feature>
<dbReference type="Pfam" id="PF00571">
    <property type="entry name" value="CBS"/>
    <property type="match status" value="2"/>
</dbReference>
<dbReference type="GO" id="GO:0019146">
    <property type="term" value="F:arabinose-5-phosphate isomerase activity"/>
    <property type="evidence" value="ECO:0007669"/>
    <property type="project" value="UniProtKB-EC"/>
</dbReference>
<dbReference type="EMBL" id="CP002606">
    <property type="protein sequence ID" value="AEA33493.1"/>
    <property type="molecule type" value="Genomic_DNA"/>
</dbReference>
<reference evidence="10 11" key="1">
    <citation type="journal article" date="2011" name="Stand. Genomic Sci.">
        <title>Complete genome sequence of the thermophilic sulfur-reducer Hippea maritima type strain (MH(2)).</title>
        <authorList>
            <person name="Huntemann M."/>
            <person name="Lu M."/>
            <person name="Nolan M."/>
            <person name="Lapidus A."/>
            <person name="Lucas S."/>
            <person name="Hammon N."/>
            <person name="Deshpande S."/>
            <person name="Cheng J.F."/>
            <person name="Tapia R."/>
            <person name="Han C."/>
            <person name="Goodwin L."/>
            <person name="Pitluck S."/>
            <person name="Liolios K."/>
            <person name="Pagani I."/>
            <person name="Ivanova N."/>
            <person name="Ovchinikova G."/>
            <person name="Pati A."/>
            <person name="Chen A."/>
            <person name="Palaniappan K."/>
            <person name="Land M."/>
            <person name="Hauser L."/>
            <person name="Jeffries C.D."/>
            <person name="Detter J.C."/>
            <person name="Brambilla E.M."/>
            <person name="Rohde M."/>
            <person name="Spring S."/>
            <person name="Goker M."/>
            <person name="Woyke T."/>
            <person name="Bristow J."/>
            <person name="Eisen J.A."/>
            <person name="Markowitz V."/>
            <person name="Hugenholtz P."/>
            <person name="Kyrpides N.C."/>
            <person name="Klenk H.P."/>
            <person name="Mavromatis K."/>
        </authorList>
    </citation>
    <scope>NUCLEOTIDE SEQUENCE [LARGE SCALE GENOMIC DNA]</scope>
    <source>
        <strain evidence="11">ATCC 700847 / DSM 10411 / MH2</strain>
    </source>
</reference>
<dbReference type="eggNOG" id="COG0794">
    <property type="taxonomic scope" value="Bacteria"/>
</dbReference>
<evidence type="ECO:0000256" key="5">
    <source>
        <dbReference type="PIRSR" id="PIRSR004692-2"/>
    </source>
</evidence>
<dbReference type="PROSITE" id="PS51371">
    <property type="entry name" value="CBS"/>
    <property type="match status" value="2"/>
</dbReference>
<dbReference type="Gene3D" id="3.40.50.10490">
    <property type="entry name" value="Glucose-6-phosphate isomerase like protein, domain 1"/>
    <property type="match status" value="1"/>
</dbReference>
<keyword evidence="10" id="KW-0413">Isomerase</keyword>
<dbReference type="InterPro" id="IPR001347">
    <property type="entry name" value="SIS_dom"/>
</dbReference>
<dbReference type="STRING" id="760142.Hipma_0522"/>
<feature type="domain" description="CBS" evidence="8">
    <location>
        <begin position="270"/>
        <end position="322"/>
    </location>
</feature>
<dbReference type="FunFam" id="3.40.50.10490:FF:000011">
    <property type="entry name" value="Arabinose 5-phosphate isomerase"/>
    <property type="match status" value="1"/>
</dbReference>
<evidence type="ECO:0000259" key="8">
    <source>
        <dbReference type="PROSITE" id="PS51371"/>
    </source>
</evidence>
<dbReference type="PIRSF" id="PIRSF004692">
    <property type="entry name" value="KdsD_KpsF"/>
    <property type="match status" value="1"/>
</dbReference>
<dbReference type="GO" id="GO:0097367">
    <property type="term" value="F:carbohydrate derivative binding"/>
    <property type="evidence" value="ECO:0007669"/>
    <property type="project" value="InterPro"/>
</dbReference>
<feature type="site" description="Catalytically relevant" evidence="6">
    <location>
        <position position="103"/>
    </location>
</feature>
<evidence type="ECO:0000259" key="9">
    <source>
        <dbReference type="PROSITE" id="PS51464"/>
    </source>
</evidence>
<proteinExistence type="inferred from homology"/>